<evidence type="ECO:0000313" key="2">
    <source>
        <dbReference type="Proteomes" id="UP000182089"/>
    </source>
</evidence>
<dbReference type="PANTHER" id="PTHR48100">
    <property type="entry name" value="BROAD-SPECIFICITY PHOSPHATASE YOR283W-RELATED"/>
    <property type="match status" value="1"/>
</dbReference>
<dbReference type="PANTHER" id="PTHR48100:SF1">
    <property type="entry name" value="HISTIDINE PHOSPHATASE FAMILY PROTEIN-RELATED"/>
    <property type="match status" value="1"/>
</dbReference>
<accession>A0ABY1ACZ3</accession>
<dbReference type="CDD" id="cd07067">
    <property type="entry name" value="HP_PGM_like"/>
    <property type="match status" value="1"/>
</dbReference>
<dbReference type="Gene3D" id="3.40.50.1240">
    <property type="entry name" value="Phosphoglycerate mutase-like"/>
    <property type="match status" value="1"/>
</dbReference>
<name>A0ABY1ACZ3_9LACO</name>
<dbReference type="InterPro" id="IPR050275">
    <property type="entry name" value="PGM_Phosphatase"/>
</dbReference>
<dbReference type="SMART" id="SM00855">
    <property type="entry name" value="PGAM"/>
    <property type="match status" value="1"/>
</dbReference>
<dbReference type="Proteomes" id="UP000182089">
    <property type="component" value="Unassembled WGS sequence"/>
</dbReference>
<protein>
    <submittedName>
        <fullName evidence="1">Probable phosphoglycerate mutase</fullName>
    </submittedName>
</protein>
<dbReference type="InterPro" id="IPR029033">
    <property type="entry name" value="His_PPase_superfam"/>
</dbReference>
<evidence type="ECO:0000313" key="1">
    <source>
        <dbReference type="EMBL" id="SEM87494.1"/>
    </source>
</evidence>
<gene>
    <name evidence="1" type="ORF">SAMN05216431_11155</name>
</gene>
<organism evidence="1 2">
    <name type="scientific">Ligilactobacillus ruminis</name>
    <dbReference type="NCBI Taxonomy" id="1623"/>
    <lineage>
        <taxon>Bacteria</taxon>
        <taxon>Bacillati</taxon>
        <taxon>Bacillota</taxon>
        <taxon>Bacilli</taxon>
        <taxon>Lactobacillales</taxon>
        <taxon>Lactobacillaceae</taxon>
        <taxon>Ligilactobacillus</taxon>
    </lineage>
</organism>
<comment type="caution">
    <text evidence="1">The sequence shown here is derived from an EMBL/GenBank/DDBJ whole genome shotgun (WGS) entry which is preliminary data.</text>
</comment>
<dbReference type="Pfam" id="PF00300">
    <property type="entry name" value="His_Phos_1"/>
    <property type="match status" value="1"/>
</dbReference>
<dbReference type="SUPFAM" id="SSF53254">
    <property type="entry name" value="Phosphoglycerate mutase-like"/>
    <property type="match status" value="1"/>
</dbReference>
<proteinExistence type="predicted"/>
<reference evidence="1 2" key="1">
    <citation type="submission" date="2016-10" db="EMBL/GenBank/DDBJ databases">
        <authorList>
            <person name="Varghese N."/>
            <person name="Submissions S."/>
        </authorList>
    </citation>
    <scope>NUCLEOTIDE SEQUENCE [LARGE SCALE GENOMIC DNA]</scope>
    <source>
        <strain evidence="1 2">WC1T17</strain>
    </source>
</reference>
<dbReference type="EMBL" id="FOCC01000011">
    <property type="protein sequence ID" value="SEM87494.1"/>
    <property type="molecule type" value="Genomic_DNA"/>
</dbReference>
<sequence>MTEFYFVRHGKTEFNLEGRFQGCRKDSPLLEQSLKDAVKLGGYLKGTQFSAFYTSPMPRAQITGQKVLEGMGLNAAIQTVNDLAEFDFGFWDGDLVKDHIQSETYRIFMEEPEQFTADLMGGEDYYQFTQRLLAACRQIYTSHPYGKVLLFAHALVNTFAIKGMLGLGFSEIRQQGLVANTSLSVIKTNDFNHFELEMWNNTDFLQ</sequence>
<dbReference type="InterPro" id="IPR013078">
    <property type="entry name" value="His_Pase_superF_clade-1"/>
</dbReference>